<feature type="transmembrane region" description="Helical" evidence="17">
    <location>
        <begin position="241"/>
        <end position="258"/>
    </location>
</feature>
<dbReference type="PROSITE" id="PS00756">
    <property type="entry name" value="SECY_2"/>
    <property type="match status" value="1"/>
</dbReference>
<keyword evidence="8" id="KW-0256">Endoplasmic reticulum</keyword>
<dbReference type="Proteomes" id="UP000261480">
    <property type="component" value="Unplaced"/>
</dbReference>
<feature type="transmembrane region" description="Helical" evidence="17">
    <location>
        <begin position="371"/>
        <end position="392"/>
    </location>
</feature>
<dbReference type="PIRSF" id="PIRSF004557">
    <property type="entry name" value="SecY"/>
    <property type="match status" value="1"/>
</dbReference>
<dbReference type="FunFam" id="1.10.3370.10:FF:000007">
    <property type="entry name" value="Sec61 translocon alpha 2 subunit"/>
    <property type="match status" value="1"/>
</dbReference>
<dbReference type="InterPro" id="IPR019561">
    <property type="entry name" value="Translocon_Sec61/SecY_plug_dom"/>
</dbReference>
<keyword evidence="10 17" id="KW-1133">Transmembrane helix</keyword>
<dbReference type="PROSITE" id="PS00755">
    <property type="entry name" value="SECY_1"/>
    <property type="match status" value="1"/>
</dbReference>
<evidence type="ECO:0000256" key="12">
    <source>
        <dbReference type="ARBA" id="ARBA00023136"/>
    </source>
</evidence>
<evidence type="ECO:0000256" key="9">
    <source>
        <dbReference type="ARBA" id="ARBA00022927"/>
    </source>
</evidence>
<evidence type="ECO:0000256" key="3">
    <source>
        <dbReference type="ARBA" id="ARBA00014282"/>
    </source>
</evidence>
<dbReference type="Pfam" id="PF10559">
    <property type="entry name" value="Plug_translocon"/>
    <property type="match status" value="1"/>
</dbReference>
<keyword evidence="12 17" id="KW-0472">Membrane</keyword>
<feature type="transmembrane region" description="Helical" evidence="17">
    <location>
        <begin position="143"/>
        <end position="165"/>
    </location>
</feature>
<comment type="subcellular location">
    <subcellularLocation>
        <location evidence="1">Endoplasmic reticulum membrane</location>
        <topology evidence="1">Multi-pass membrane protein</topology>
    </subcellularLocation>
    <subcellularLocation>
        <location evidence="15">Membrane</location>
        <topology evidence="15">Multi-pass membrane protein</topology>
    </subcellularLocation>
</comment>
<organism evidence="19 20">
    <name type="scientific">Poecilia mexicana</name>
    <dbReference type="NCBI Taxonomy" id="48701"/>
    <lineage>
        <taxon>Eukaryota</taxon>
        <taxon>Metazoa</taxon>
        <taxon>Chordata</taxon>
        <taxon>Craniata</taxon>
        <taxon>Vertebrata</taxon>
        <taxon>Euteleostomi</taxon>
        <taxon>Actinopterygii</taxon>
        <taxon>Neopterygii</taxon>
        <taxon>Teleostei</taxon>
        <taxon>Neoteleostei</taxon>
        <taxon>Acanthomorphata</taxon>
        <taxon>Ovalentaria</taxon>
        <taxon>Atherinomorphae</taxon>
        <taxon>Cyprinodontiformes</taxon>
        <taxon>Poeciliidae</taxon>
        <taxon>Poeciliinae</taxon>
        <taxon>Poecilia</taxon>
    </lineage>
</organism>
<dbReference type="InterPro" id="IPR030659">
    <property type="entry name" value="SecY_CS"/>
</dbReference>
<evidence type="ECO:0000256" key="4">
    <source>
        <dbReference type="ARBA" id="ARBA00019838"/>
    </source>
</evidence>
<keyword evidence="7 15" id="KW-0812">Transmembrane</keyword>
<evidence type="ECO:0000313" key="19">
    <source>
        <dbReference type="Ensembl" id="ENSPMEP00000018423.1"/>
    </source>
</evidence>
<feature type="transmembrane region" description="Helical" evidence="17">
    <location>
        <begin position="32"/>
        <end position="54"/>
    </location>
</feature>
<dbReference type="InterPro" id="IPR023201">
    <property type="entry name" value="SecY_dom_sf"/>
</dbReference>
<keyword evidence="11 15" id="KW-0811">Translocation</keyword>
<keyword evidence="20" id="KW-1185">Reference proteome</keyword>
<feature type="transmembrane region" description="Helical" evidence="17">
    <location>
        <begin position="118"/>
        <end position="137"/>
    </location>
</feature>
<evidence type="ECO:0000256" key="5">
    <source>
        <dbReference type="ARBA" id="ARBA00022448"/>
    </source>
</evidence>
<sequence>MGIKFLEVIKPFCAVLPEIQKPERKIQFREKVLWTAITLFIFLVCCQIPLFGIMSSDSADPFYWMRVILASNRGTLMELGISPIVTSGLIMQLLAGAKIIEVGDTPKDRALFNGAQKLFGMIITIGQAIVYVMTGMYGDPSEMGAGICLLIIIQLFVAGLIVLLLDELLQKGYGLGSGISLFIATNICETIVWKAFSPTTVNTGRGTEFEGAVIALFHLLATRTDKVRALREAFYRQNLPNLMNLIATVFVFAVVIYFQDATSGGPARAYPVGGLCYYFSPPESFGSVLDDPVHAVIYIFFMLGSCAFFSKTWIEVSGSSAKDVAKQLKEQQMVMRGHRETSMVHELNRYIPTAAAFGGLCIGGLSVMADFLGAIGSGTGILLAVTIIYQYFEIFVKEQSEVGSMSAMFF</sequence>
<reference evidence="19" key="1">
    <citation type="submission" date="2025-08" db="UniProtKB">
        <authorList>
            <consortium name="Ensembl"/>
        </authorList>
    </citation>
    <scope>IDENTIFICATION</scope>
</reference>
<feature type="transmembrane region" description="Helical" evidence="17">
    <location>
        <begin position="74"/>
        <end position="97"/>
    </location>
</feature>
<comment type="similarity">
    <text evidence="2 16">Belongs to the SecY/SEC61-alpha family.</text>
</comment>
<evidence type="ECO:0000256" key="13">
    <source>
        <dbReference type="ARBA" id="ARBA00034676"/>
    </source>
</evidence>
<dbReference type="Gene3D" id="1.10.3370.10">
    <property type="entry name" value="SecY subunit domain"/>
    <property type="match status" value="2"/>
</dbReference>
<protein>
    <recommendedName>
        <fullName evidence="3">Protein transport protein SEC61 subunit alpha</fullName>
    </recommendedName>
    <alternativeName>
        <fullName evidence="4">Protein transport protein Sec61 subunit alpha</fullName>
    </alternativeName>
</protein>
<evidence type="ECO:0000259" key="18">
    <source>
        <dbReference type="Pfam" id="PF10559"/>
    </source>
</evidence>
<evidence type="ECO:0000256" key="16">
    <source>
        <dbReference type="RuleBase" id="RU004349"/>
    </source>
</evidence>
<evidence type="ECO:0000256" key="2">
    <source>
        <dbReference type="ARBA" id="ARBA00005751"/>
    </source>
</evidence>
<dbReference type="FunFam" id="1.10.3370.10:FF:000006">
    <property type="entry name" value="Sec61 translocon alpha 2 subunit"/>
    <property type="match status" value="1"/>
</dbReference>
<evidence type="ECO:0000256" key="11">
    <source>
        <dbReference type="ARBA" id="ARBA00023010"/>
    </source>
</evidence>
<dbReference type="AlphaFoldDB" id="A0A3B3XU20"/>
<accession>A0A3B3XU20</accession>
<evidence type="ECO:0000256" key="14">
    <source>
        <dbReference type="ARBA" id="ARBA00046516"/>
    </source>
</evidence>
<evidence type="ECO:0000256" key="8">
    <source>
        <dbReference type="ARBA" id="ARBA00022824"/>
    </source>
</evidence>
<dbReference type="Pfam" id="PF00344">
    <property type="entry name" value="SecY"/>
    <property type="match status" value="2"/>
</dbReference>
<comment type="subunit">
    <text evidence="14">The SEC61 channel-forming translocon complex consists of channel-forming core components SEC61A1, SEC61B and SEC61G and different auxiliary components such as SEC62 and SEC63. The SEC61 channel associates with the multi-pass translocon (MPT) complex.</text>
</comment>
<evidence type="ECO:0000256" key="7">
    <source>
        <dbReference type="ARBA" id="ARBA00022692"/>
    </source>
</evidence>
<evidence type="ECO:0000313" key="20">
    <source>
        <dbReference type="Proteomes" id="UP000261480"/>
    </source>
</evidence>
<keyword evidence="5 15" id="KW-0813">Transport</keyword>
<feature type="transmembrane region" description="Helical" evidence="17">
    <location>
        <begin position="295"/>
        <end position="314"/>
    </location>
</feature>
<evidence type="ECO:0000256" key="6">
    <source>
        <dbReference type="ARBA" id="ARBA00022473"/>
    </source>
</evidence>
<feature type="domain" description="Translocon Sec61/SecY plug" evidence="18">
    <location>
        <begin position="40"/>
        <end position="74"/>
    </location>
</feature>
<evidence type="ECO:0000256" key="1">
    <source>
        <dbReference type="ARBA" id="ARBA00004477"/>
    </source>
</evidence>
<proteinExistence type="inferred from homology"/>
<keyword evidence="6" id="KW-0217">Developmental protein</keyword>
<dbReference type="GO" id="GO:0005789">
    <property type="term" value="C:endoplasmic reticulum membrane"/>
    <property type="evidence" value="ECO:0007669"/>
    <property type="project" value="UniProtKB-SubCell"/>
</dbReference>
<dbReference type="InterPro" id="IPR002208">
    <property type="entry name" value="SecY/SEC61-alpha"/>
</dbReference>
<dbReference type="GO" id="GO:0015031">
    <property type="term" value="P:protein transport"/>
    <property type="evidence" value="ECO:0007669"/>
    <property type="project" value="UniProtKB-KW"/>
</dbReference>
<keyword evidence="9 15" id="KW-0653">Protein transport</keyword>
<reference evidence="19" key="2">
    <citation type="submission" date="2025-09" db="UniProtKB">
        <authorList>
            <consortium name="Ensembl"/>
        </authorList>
    </citation>
    <scope>IDENTIFICATION</scope>
</reference>
<dbReference type="SUPFAM" id="SSF103491">
    <property type="entry name" value="Preprotein translocase SecY subunit"/>
    <property type="match status" value="1"/>
</dbReference>
<evidence type="ECO:0000256" key="15">
    <source>
        <dbReference type="RuleBase" id="RU003484"/>
    </source>
</evidence>
<name>A0A3B3XU20_9TELE</name>
<dbReference type="Ensembl" id="ENSPMET00000027527.1">
    <property type="protein sequence ID" value="ENSPMEP00000018423.1"/>
    <property type="gene ID" value="ENSPMEG00000021402.1"/>
</dbReference>
<evidence type="ECO:0000256" key="10">
    <source>
        <dbReference type="ARBA" id="ARBA00022989"/>
    </source>
</evidence>
<evidence type="ECO:0000256" key="17">
    <source>
        <dbReference type="SAM" id="Phobius"/>
    </source>
</evidence>
<comment type="function">
    <text evidence="13">Component of SEC61 channel-forming translocon complex that mediates transport of signal peptide-containing precursor polypeptides across the endoplasmic reticulum (ER). Forms a ribosome receptor and a gated pore in the ER membrane, both functions required for cotranslational translocation of nascent polypeptides. May cooperate with auxiliary protein SEC62, SEC63 and HSPA5/BiP to enable post-translational transport of small presecretory proteins. The SEC61 channel is also involved in ER membrane insertion of transmembrane proteins: it mediates membrane insertion of the first few transmembrane segments of proteins, while insertion of subsequent transmembrane regions of multi-pass membrane proteins is mediated by the multi-pass translocon (MPT) complex.</text>
</comment>
<feature type="transmembrane region" description="Helical" evidence="17">
    <location>
        <begin position="347"/>
        <end position="365"/>
    </location>
</feature>
<dbReference type="PANTHER" id="PTHR10906">
    <property type="entry name" value="SECY/SEC61-ALPHA FAMILY MEMBER"/>
    <property type="match status" value="1"/>
</dbReference>